<dbReference type="SUPFAM" id="SSF46689">
    <property type="entry name" value="Homeodomain-like"/>
    <property type="match status" value="2"/>
</dbReference>
<reference evidence="6 7" key="1">
    <citation type="submission" date="2017-08" db="EMBL/GenBank/DDBJ databases">
        <title>Infants hospitalized years apart are colonized by the same room-sourced microbial strains.</title>
        <authorList>
            <person name="Brooks B."/>
            <person name="Olm M.R."/>
            <person name="Firek B.A."/>
            <person name="Baker R."/>
            <person name="Thomas B.C."/>
            <person name="Morowitz M.J."/>
            <person name="Banfield J.F."/>
        </authorList>
    </citation>
    <scope>NUCLEOTIDE SEQUENCE [LARGE SCALE GENOMIC DNA]</scope>
    <source>
        <strain evidence="6">S2_003_000_R2_4</strain>
    </source>
</reference>
<comment type="caution">
    <text evidence="6">The sequence shown here is derived from an EMBL/GenBank/DDBJ whole genome shotgun (WGS) entry which is preliminary data.</text>
</comment>
<feature type="DNA-binding region" description="H-T-H motif" evidence="4">
    <location>
        <begin position="67"/>
        <end position="86"/>
    </location>
</feature>
<dbReference type="AlphaFoldDB" id="A0A2W5WU45"/>
<dbReference type="Proteomes" id="UP000249393">
    <property type="component" value="Unassembled WGS sequence"/>
</dbReference>
<dbReference type="PANTHER" id="PTHR30055">
    <property type="entry name" value="HTH-TYPE TRANSCRIPTIONAL REGULATOR RUTR"/>
    <property type="match status" value="1"/>
</dbReference>
<organism evidence="6 7">
    <name type="scientific">Caulobacter segnis</name>
    <dbReference type="NCBI Taxonomy" id="88688"/>
    <lineage>
        <taxon>Bacteria</taxon>
        <taxon>Pseudomonadati</taxon>
        <taxon>Pseudomonadota</taxon>
        <taxon>Alphaproteobacteria</taxon>
        <taxon>Caulobacterales</taxon>
        <taxon>Caulobacteraceae</taxon>
        <taxon>Caulobacter</taxon>
    </lineage>
</organism>
<dbReference type="Gene3D" id="1.10.10.60">
    <property type="entry name" value="Homeodomain-like"/>
    <property type="match status" value="1"/>
</dbReference>
<evidence type="ECO:0000313" key="6">
    <source>
        <dbReference type="EMBL" id="PZR31484.1"/>
    </source>
</evidence>
<feature type="domain" description="HTH tetR-type" evidence="5">
    <location>
        <begin position="254"/>
        <end position="314"/>
    </location>
</feature>
<dbReference type="InterPro" id="IPR050109">
    <property type="entry name" value="HTH-type_TetR-like_transc_reg"/>
</dbReference>
<protein>
    <recommendedName>
        <fullName evidence="5">HTH tetR-type domain-containing protein</fullName>
    </recommendedName>
</protein>
<dbReference type="EMBL" id="QFQZ01000085">
    <property type="protein sequence ID" value="PZR31484.1"/>
    <property type="molecule type" value="Genomic_DNA"/>
</dbReference>
<dbReference type="PROSITE" id="PS50977">
    <property type="entry name" value="HTH_TETR_2"/>
    <property type="match status" value="2"/>
</dbReference>
<dbReference type="PROSITE" id="PS01081">
    <property type="entry name" value="HTH_TETR_1"/>
    <property type="match status" value="1"/>
</dbReference>
<evidence type="ECO:0000256" key="4">
    <source>
        <dbReference type="PROSITE-ProRule" id="PRU00335"/>
    </source>
</evidence>
<evidence type="ECO:0000256" key="1">
    <source>
        <dbReference type="ARBA" id="ARBA00023015"/>
    </source>
</evidence>
<keyword evidence="1" id="KW-0805">Transcription regulation</keyword>
<feature type="domain" description="HTH tetR-type" evidence="5">
    <location>
        <begin position="44"/>
        <end position="104"/>
    </location>
</feature>
<feature type="DNA-binding region" description="H-T-H motif" evidence="4">
    <location>
        <begin position="277"/>
        <end position="296"/>
    </location>
</feature>
<keyword evidence="2 4" id="KW-0238">DNA-binding</keyword>
<sequence>MSFALTLEYDAPDIPICQLIYRCGMFTSNAGEAPMRSLAGEARAARHVAVLDEAAVEFNRVGVAGASLSAIARRVGLTRAALYNYSADRQDLAHQCYLRACELTQADLTRAHASGGRGLDRVGAFMRLALEFDHPPVAVLSETASLPEGPREVVRVARQRNVESLKALIGQGLEDGSIRSCDVDLACQSIFGLLSWAPLGRTWTDNGDETFAIRMAAAIPPLVLDGVAAEGATIPPVRRRLAEVIVPPARDDKEERLESLARAGSRLFNRRGVEGVSLDDVAAEVGATKGLVYHHFDSKPAFVAYCYERAFDIYDRIMDVAETGETGLECSLLALELNVEAQLDDLHPMSLTTGFEIFAPTVRRAFTERTTMLASRSVELARRGVKDGTLRPFDLEPVALASAGTFSHLPKWLPPGDNRGSTQIAGEVTRLFLMGLRARPSAL</sequence>
<dbReference type="InterPro" id="IPR036271">
    <property type="entry name" value="Tet_transcr_reg_TetR-rel_C_sf"/>
</dbReference>
<dbReference type="InterPro" id="IPR023772">
    <property type="entry name" value="DNA-bd_HTH_TetR-type_CS"/>
</dbReference>
<gene>
    <name evidence="6" type="ORF">DI526_19580</name>
</gene>
<dbReference type="PRINTS" id="PR00455">
    <property type="entry name" value="HTHTETR"/>
</dbReference>
<dbReference type="GO" id="GO:0003700">
    <property type="term" value="F:DNA-binding transcription factor activity"/>
    <property type="evidence" value="ECO:0007669"/>
    <property type="project" value="TreeGrafter"/>
</dbReference>
<dbReference type="PANTHER" id="PTHR30055:SF234">
    <property type="entry name" value="HTH-TYPE TRANSCRIPTIONAL REGULATOR BETI"/>
    <property type="match status" value="1"/>
</dbReference>
<dbReference type="Gene3D" id="1.10.357.10">
    <property type="entry name" value="Tetracycline Repressor, domain 2"/>
    <property type="match status" value="2"/>
</dbReference>
<evidence type="ECO:0000256" key="2">
    <source>
        <dbReference type="ARBA" id="ARBA00023125"/>
    </source>
</evidence>
<dbReference type="Pfam" id="PF00440">
    <property type="entry name" value="TetR_N"/>
    <property type="match status" value="2"/>
</dbReference>
<dbReference type="InterPro" id="IPR009057">
    <property type="entry name" value="Homeodomain-like_sf"/>
</dbReference>
<proteinExistence type="predicted"/>
<dbReference type="GO" id="GO:0000976">
    <property type="term" value="F:transcription cis-regulatory region binding"/>
    <property type="evidence" value="ECO:0007669"/>
    <property type="project" value="TreeGrafter"/>
</dbReference>
<dbReference type="Pfam" id="PF17932">
    <property type="entry name" value="TetR_C_24"/>
    <property type="match status" value="1"/>
</dbReference>
<dbReference type="SUPFAM" id="SSF48498">
    <property type="entry name" value="Tetracyclin repressor-like, C-terminal domain"/>
    <property type="match status" value="1"/>
</dbReference>
<name>A0A2W5WU45_9CAUL</name>
<dbReference type="InterPro" id="IPR001647">
    <property type="entry name" value="HTH_TetR"/>
</dbReference>
<evidence type="ECO:0000259" key="5">
    <source>
        <dbReference type="PROSITE" id="PS50977"/>
    </source>
</evidence>
<keyword evidence="3" id="KW-0804">Transcription</keyword>
<evidence type="ECO:0000313" key="7">
    <source>
        <dbReference type="Proteomes" id="UP000249393"/>
    </source>
</evidence>
<dbReference type="InterPro" id="IPR041490">
    <property type="entry name" value="KstR2_TetR_C"/>
</dbReference>
<accession>A0A2W5WU45</accession>
<evidence type="ECO:0000256" key="3">
    <source>
        <dbReference type="ARBA" id="ARBA00023163"/>
    </source>
</evidence>